<evidence type="ECO:0000313" key="4">
    <source>
        <dbReference type="Proteomes" id="UP000534286"/>
    </source>
</evidence>
<dbReference type="PANTHER" id="PTHR35176">
    <property type="entry name" value="HEME OXYGENASE HI_0854-RELATED"/>
    <property type="match status" value="1"/>
</dbReference>
<accession>A0A7W7RSY1</accession>
<evidence type="ECO:0000259" key="2">
    <source>
        <dbReference type="Pfam" id="PF01243"/>
    </source>
</evidence>
<sequence length="136" mass="15309">MDLDKARNFIRDNHRAVLLTWHADGRAQMSPVAVGLDAEGNAIVSTRETAVKVRNLRRDPRVALCVTTDAFYGEWIQIEGTATVVSLPEAMETLVTYYRDISGEHPDWDDYRAAMERDRRVVLSIDLTRAGPDVHG</sequence>
<dbReference type="AlphaFoldDB" id="A0A7W7RSY1"/>
<dbReference type="SUPFAM" id="SSF50475">
    <property type="entry name" value="FMN-binding split barrel"/>
    <property type="match status" value="1"/>
</dbReference>
<dbReference type="Gene3D" id="2.30.110.10">
    <property type="entry name" value="Electron Transport, Fmn-binding Protein, Chain A"/>
    <property type="match status" value="1"/>
</dbReference>
<dbReference type="GO" id="GO:0016627">
    <property type="term" value="F:oxidoreductase activity, acting on the CH-CH group of donors"/>
    <property type="evidence" value="ECO:0007669"/>
    <property type="project" value="TreeGrafter"/>
</dbReference>
<dbReference type="GO" id="GO:0070967">
    <property type="term" value="F:coenzyme F420 binding"/>
    <property type="evidence" value="ECO:0007669"/>
    <property type="project" value="TreeGrafter"/>
</dbReference>
<keyword evidence="4" id="KW-1185">Reference proteome</keyword>
<dbReference type="PANTHER" id="PTHR35176:SF2">
    <property type="entry name" value="F420H(2)-DEPENDENT REDUCTASE RV1155"/>
    <property type="match status" value="1"/>
</dbReference>
<organism evidence="3 4">
    <name type="scientific">Streptosporangium album</name>
    <dbReference type="NCBI Taxonomy" id="47479"/>
    <lineage>
        <taxon>Bacteria</taxon>
        <taxon>Bacillati</taxon>
        <taxon>Actinomycetota</taxon>
        <taxon>Actinomycetes</taxon>
        <taxon>Streptosporangiales</taxon>
        <taxon>Streptosporangiaceae</taxon>
        <taxon>Streptosporangium</taxon>
    </lineage>
</organism>
<dbReference type="GO" id="GO:0005829">
    <property type="term" value="C:cytosol"/>
    <property type="evidence" value="ECO:0007669"/>
    <property type="project" value="TreeGrafter"/>
</dbReference>
<protein>
    <submittedName>
        <fullName evidence="3">PPOX class probable F420-dependent enzyme</fullName>
    </submittedName>
</protein>
<dbReference type="Proteomes" id="UP000534286">
    <property type="component" value="Unassembled WGS sequence"/>
</dbReference>
<reference evidence="3 4" key="1">
    <citation type="submission" date="2020-08" db="EMBL/GenBank/DDBJ databases">
        <title>Sequencing the genomes of 1000 actinobacteria strains.</title>
        <authorList>
            <person name="Klenk H.-P."/>
        </authorList>
    </citation>
    <scope>NUCLEOTIDE SEQUENCE [LARGE SCALE GENOMIC DNA]</scope>
    <source>
        <strain evidence="3 4">DSM 43023</strain>
    </source>
</reference>
<gene>
    <name evidence="3" type="ORF">FHR32_001904</name>
</gene>
<feature type="domain" description="Pyridoxamine 5'-phosphate oxidase N-terminal" evidence="2">
    <location>
        <begin position="4"/>
        <end position="128"/>
    </location>
</feature>
<evidence type="ECO:0000256" key="1">
    <source>
        <dbReference type="ARBA" id="ARBA00023002"/>
    </source>
</evidence>
<evidence type="ECO:0000313" key="3">
    <source>
        <dbReference type="EMBL" id="MBB4937599.1"/>
    </source>
</evidence>
<dbReference type="InterPro" id="IPR011576">
    <property type="entry name" value="Pyridox_Oxase_N"/>
</dbReference>
<dbReference type="InterPro" id="IPR019920">
    <property type="entry name" value="F420-binding_dom_put"/>
</dbReference>
<dbReference type="RefSeq" id="WP_184753951.1">
    <property type="nucleotide sequence ID" value="NZ_BAABEK010000008.1"/>
</dbReference>
<dbReference type="InterPro" id="IPR052019">
    <property type="entry name" value="F420H2_bilvrd_red/Heme_oxyg"/>
</dbReference>
<dbReference type="Pfam" id="PF01243">
    <property type="entry name" value="PNPOx_N"/>
    <property type="match status" value="1"/>
</dbReference>
<proteinExistence type="predicted"/>
<name>A0A7W7RSY1_9ACTN</name>
<dbReference type="EMBL" id="JACHJU010000001">
    <property type="protein sequence ID" value="MBB4937599.1"/>
    <property type="molecule type" value="Genomic_DNA"/>
</dbReference>
<keyword evidence="1" id="KW-0560">Oxidoreductase</keyword>
<dbReference type="InterPro" id="IPR012349">
    <property type="entry name" value="Split_barrel_FMN-bd"/>
</dbReference>
<dbReference type="NCBIfam" id="TIGR03618">
    <property type="entry name" value="Rv1155_F420"/>
    <property type="match status" value="1"/>
</dbReference>
<comment type="caution">
    <text evidence="3">The sequence shown here is derived from an EMBL/GenBank/DDBJ whole genome shotgun (WGS) entry which is preliminary data.</text>
</comment>